<protein>
    <recommendedName>
        <fullName evidence="2 14">Cytochrome b</fullName>
    </recommendedName>
</protein>
<dbReference type="SUPFAM" id="SSF81648">
    <property type="entry name" value="a domain/subunit of cytochrome bc1 complex (Ubiquinol-cytochrome c reductase)"/>
    <property type="match status" value="1"/>
</dbReference>
<keyword evidence="13 14" id="KW-0472">Membrane</keyword>
<keyword evidence="10 14" id="KW-1133">Transmembrane helix</keyword>
<keyword evidence="12 14" id="KW-0496">Mitochondrion</keyword>
<reference evidence="17" key="1">
    <citation type="submission" date="2006-08" db="EMBL/GenBank/DDBJ databases">
        <title>Evolution of coiling direction in dextral and sinistral forms of Paradexiospira vitrea (Fabricius, 1780) (Circeini, Spirorbinae).</title>
        <authorList>
            <person name="Macdonald T.A."/>
        </authorList>
    </citation>
    <scope>NUCLEOTIDE SEQUENCE</scope>
    <source>
        <strain evidence="17">Carm2</strain>
    </source>
</reference>
<keyword evidence="5 14" id="KW-0679">Respiratory chain</keyword>
<evidence type="ECO:0000256" key="2">
    <source>
        <dbReference type="ARBA" id="ARBA00013531"/>
    </source>
</evidence>
<keyword evidence="9 14" id="KW-0249">Electron transport</keyword>
<feature type="domain" description="Cytochrome b/b6 C-terminal region profile" evidence="16">
    <location>
        <begin position="69"/>
        <end position="138"/>
    </location>
</feature>
<evidence type="ECO:0000256" key="4">
    <source>
        <dbReference type="ARBA" id="ARBA00022617"/>
    </source>
</evidence>
<dbReference type="GO" id="GO:0008121">
    <property type="term" value="F:quinol-cytochrome-c reductase activity"/>
    <property type="evidence" value="ECO:0007669"/>
    <property type="project" value="TreeGrafter"/>
</dbReference>
<dbReference type="Gene3D" id="1.20.810.10">
    <property type="entry name" value="Cytochrome Bc1 Complex, Chain C"/>
    <property type="match status" value="1"/>
</dbReference>
<evidence type="ECO:0000259" key="15">
    <source>
        <dbReference type="PROSITE" id="PS51002"/>
    </source>
</evidence>
<dbReference type="Pfam" id="PF00032">
    <property type="entry name" value="Cytochrom_B_C"/>
    <property type="match status" value="1"/>
</dbReference>
<geneLocation type="mitochondrion" evidence="17"/>
<dbReference type="EMBL" id="DQ875884">
    <property type="protein sequence ID" value="ABN42189.1"/>
    <property type="molecule type" value="Genomic_DNA"/>
</dbReference>
<dbReference type="GO" id="GO:0016491">
    <property type="term" value="F:oxidoreductase activity"/>
    <property type="evidence" value="ECO:0007669"/>
    <property type="project" value="UniProtKB-UniRule"/>
</dbReference>
<name>A7YAV9_CIRAM</name>
<comment type="cofactor">
    <cofactor evidence="14">
        <name>heme b</name>
        <dbReference type="ChEBI" id="CHEBI:60344"/>
    </cofactor>
    <text evidence="14">Binds 2 heme groups non-covalently.</text>
</comment>
<feature type="non-terminal residue" evidence="17">
    <location>
        <position position="1"/>
    </location>
</feature>
<feature type="non-terminal residue" evidence="17">
    <location>
        <position position="138"/>
    </location>
</feature>
<dbReference type="PANTHER" id="PTHR19271:SF41">
    <property type="entry name" value="CYTOCHROME B_B6 C-TERMINAL REGION PROFILE DOMAIN-CONTAINING PROTEIN"/>
    <property type="match status" value="1"/>
</dbReference>
<evidence type="ECO:0000256" key="11">
    <source>
        <dbReference type="ARBA" id="ARBA00023004"/>
    </source>
</evidence>
<organism evidence="17">
    <name type="scientific">Circeis armoricana</name>
    <name type="common">Polychaete worm</name>
    <dbReference type="NCBI Taxonomy" id="356931"/>
    <lineage>
        <taxon>Eukaryota</taxon>
        <taxon>Metazoa</taxon>
        <taxon>Spiralia</taxon>
        <taxon>Lophotrochozoa</taxon>
        <taxon>Annelida</taxon>
        <taxon>Polychaeta</taxon>
        <taxon>Sedentaria</taxon>
        <taxon>Canalipalpata</taxon>
        <taxon>Sabellida</taxon>
        <taxon>Serpulidae</taxon>
        <taxon>Circeis</taxon>
    </lineage>
</organism>
<feature type="transmembrane region" description="Helical" evidence="14">
    <location>
        <begin position="6"/>
        <end position="28"/>
    </location>
</feature>
<evidence type="ECO:0000259" key="16">
    <source>
        <dbReference type="PROSITE" id="PS51003"/>
    </source>
</evidence>
<dbReference type="InterPro" id="IPR005798">
    <property type="entry name" value="Cyt_b/b6_C"/>
</dbReference>
<dbReference type="InterPro" id="IPR027387">
    <property type="entry name" value="Cytb/b6-like_sf"/>
</dbReference>
<dbReference type="GO" id="GO:0046872">
    <property type="term" value="F:metal ion binding"/>
    <property type="evidence" value="ECO:0007669"/>
    <property type="project" value="UniProtKB-UniRule"/>
</dbReference>
<evidence type="ECO:0000256" key="6">
    <source>
        <dbReference type="ARBA" id="ARBA00022692"/>
    </source>
</evidence>
<sequence>LWGAQYYYLLGVIPFLGDPITNLLWGGYSVGDPTVIRFFSFHYIVSLACAPVILLHMGLLHIGGSGNPTGVKPATFAAFHPHASSMDLAVFAVLSGVLVWLSTVGSHLFASIDNKIPANPMVTPVSIEPEWYFFFPYA</sequence>
<feature type="transmembrane region" description="Helical" evidence="14">
    <location>
        <begin position="88"/>
        <end position="110"/>
    </location>
</feature>
<feature type="domain" description="Cytochrome b/b6 N-terminal region profile" evidence="15">
    <location>
        <begin position="1"/>
        <end position="69"/>
    </location>
</feature>
<evidence type="ECO:0000256" key="10">
    <source>
        <dbReference type="ARBA" id="ARBA00022989"/>
    </source>
</evidence>
<evidence type="ECO:0000313" key="17">
    <source>
        <dbReference type="EMBL" id="ABN42189.1"/>
    </source>
</evidence>
<evidence type="ECO:0000256" key="14">
    <source>
        <dbReference type="RuleBase" id="RU362117"/>
    </source>
</evidence>
<dbReference type="GO" id="GO:0006122">
    <property type="term" value="P:mitochondrial electron transport, ubiquinol to cytochrome c"/>
    <property type="evidence" value="ECO:0007669"/>
    <property type="project" value="TreeGrafter"/>
</dbReference>
<keyword evidence="8" id="KW-0999">Mitochondrion inner membrane</keyword>
<keyword evidence="7 14" id="KW-0479">Metal-binding</keyword>
<keyword evidence="3 14" id="KW-0813">Transport</keyword>
<accession>A7YAV9</accession>
<gene>
    <name evidence="17" type="primary">cytB</name>
</gene>
<evidence type="ECO:0000256" key="12">
    <source>
        <dbReference type="ARBA" id="ARBA00023128"/>
    </source>
</evidence>
<keyword evidence="4 14" id="KW-0349">Heme</keyword>
<dbReference type="AlphaFoldDB" id="A7YAV9"/>
<dbReference type="SUPFAM" id="SSF81342">
    <property type="entry name" value="Transmembrane di-heme cytochromes"/>
    <property type="match status" value="1"/>
</dbReference>
<comment type="subcellular location">
    <subcellularLocation>
        <location evidence="1">Mitochondrion inner membrane</location>
        <topology evidence="1">Multi-pass membrane protein</topology>
    </subcellularLocation>
</comment>
<evidence type="ECO:0000256" key="3">
    <source>
        <dbReference type="ARBA" id="ARBA00022448"/>
    </source>
</evidence>
<evidence type="ECO:0000256" key="13">
    <source>
        <dbReference type="ARBA" id="ARBA00023136"/>
    </source>
</evidence>
<dbReference type="PROSITE" id="PS51002">
    <property type="entry name" value="CYTB_NTER"/>
    <property type="match status" value="1"/>
</dbReference>
<dbReference type="PROSITE" id="PS51003">
    <property type="entry name" value="CYTB_CTER"/>
    <property type="match status" value="1"/>
</dbReference>
<evidence type="ECO:0000256" key="1">
    <source>
        <dbReference type="ARBA" id="ARBA00004448"/>
    </source>
</evidence>
<dbReference type="PANTHER" id="PTHR19271">
    <property type="entry name" value="CYTOCHROME B"/>
    <property type="match status" value="1"/>
</dbReference>
<feature type="transmembrane region" description="Helical" evidence="14">
    <location>
        <begin position="40"/>
        <end position="62"/>
    </location>
</feature>
<dbReference type="InterPro" id="IPR036150">
    <property type="entry name" value="Cyt_b/b6_C_sf"/>
</dbReference>
<evidence type="ECO:0000256" key="5">
    <source>
        <dbReference type="ARBA" id="ARBA00022660"/>
    </source>
</evidence>
<evidence type="ECO:0000256" key="9">
    <source>
        <dbReference type="ARBA" id="ARBA00022982"/>
    </source>
</evidence>
<dbReference type="Pfam" id="PF00033">
    <property type="entry name" value="Cytochrome_B"/>
    <property type="match status" value="1"/>
</dbReference>
<comment type="function">
    <text evidence="14">Component of the ubiquinol-cytochrome c reductase complex (complex III or cytochrome b-c1 complex) that is part of the mitochondrial respiratory chain. The b-c1 complex mediates electron transfer from ubiquinol to cytochrome c. Contributes to the generation of a proton gradient across the mitochondrial membrane that is then used for ATP synthesis.</text>
</comment>
<evidence type="ECO:0000256" key="7">
    <source>
        <dbReference type="ARBA" id="ARBA00022723"/>
    </source>
</evidence>
<dbReference type="InterPro" id="IPR016174">
    <property type="entry name" value="Di-haem_cyt_TM"/>
</dbReference>
<dbReference type="InterPro" id="IPR005797">
    <property type="entry name" value="Cyt_b/b6_N"/>
</dbReference>
<comment type="similarity">
    <text evidence="14">Belongs to the cytochrome b family.</text>
</comment>
<proteinExistence type="inferred from homology"/>
<dbReference type="GO" id="GO:0005743">
    <property type="term" value="C:mitochondrial inner membrane"/>
    <property type="evidence" value="ECO:0007669"/>
    <property type="project" value="UniProtKB-SubCell"/>
</dbReference>
<keyword evidence="6 14" id="KW-0812">Transmembrane</keyword>
<evidence type="ECO:0000256" key="8">
    <source>
        <dbReference type="ARBA" id="ARBA00022792"/>
    </source>
</evidence>
<keyword evidence="11 14" id="KW-0408">Iron</keyword>